<feature type="compositionally biased region" description="Polar residues" evidence="1">
    <location>
        <begin position="31"/>
        <end position="41"/>
    </location>
</feature>
<evidence type="ECO:0000256" key="1">
    <source>
        <dbReference type="SAM" id="MobiDB-lite"/>
    </source>
</evidence>
<evidence type="ECO:0000313" key="3">
    <source>
        <dbReference type="Proteomes" id="UP000708208"/>
    </source>
</evidence>
<feature type="non-terminal residue" evidence="2">
    <location>
        <position position="1"/>
    </location>
</feature>
<comment type="caution">
    <text evidence="2">The sequence shown here is derived from an EMBL/GenBank/DDBJ whole genome shotgun (WGS) entry which is preliminary data.</text>
</comment>
<feature type="compositionally biased region" description="Low complexity" evidence="1">
    <location>
        <begin position="55"/>
        <end position="65"/>
    </location>
</feature>
<proteinExistence type="predicted"/>
<dbReference type="OrthoDB" id="7554686at2759"/>
<feature type="non-terminal residue" evidence="2">
    <location>
        <position position="206"/>
    </location>
</feature>
<evidence type="ECO:0000313" key="2">
    <source>
        <dbReference type="EMBL" id="CAG7731179.1"/>
    </source>
</evidence>
<name>A0A8J2P4Z6_9HEXA</name>
<feature type="region of interest" description="Disordered" evidence="1">
    <location>
        <begin position="1"/>
        <end position="65"/>
    </location>
</feature>
<evidence type="ECO:0008006" key="4">
    <source>
        <dbReference type="Google" id="ProtNLM"/>
    </source>
</evidence>
<sequence length="206" mass="23510">QDHPRKTKRPAINIDSSSDDQESLNHVPSLKNLSPLYQSSESEVDDRQQQGSPEAPSEIAIPHSSSSISSNLNNCVRLQIHNWSCDLQKELQRFQEVLLKELHTLKTDVEIVRSFVVRSSGVSRVHCPFRVSWNCDEDVKVAEEILINEQEAFRTWCRSIRGRSADDHLRRILSKLFGHEFSHTYNFTGKGGKKAYRKLIASEVVA</sequence>
<organism evidence="2 3">
    <name type="scientific">Allacma fusca</name>
    <dbReference type="NCBI Taxonomy" id="39272"/>
    <lineage>
        <taxon>Eukaryota</taxon>
        <taxon>Metazoa</taxon>
        <taxon>Ecdysozoa</taxon>
        <taxon>Arthropoda</taxon>
        <taxon>Hexapoda</taxon>
        <taxon>Collembola</taxon>
        <taxon>Symphypleona</taxon>
        <taxon>Sminthuridae</taxon>
        <taxon>Allacma</taxon>
    </lineage>
</organism>
<dbReference type="AlphaFoldDB" id="A0A8J2P4Z6"/>
<dbReference type="Proteomes" id="UP000708208">
    <property type="component" value="Unassembled WGS sequence"/>
</dbReference>
<protein>
    <recommendedName>
        <fullName evidence="4">DUF4806 domain-containing protein</fullName>
    </recommendedName>
</protein>
<accession>A0A8J2P4Z6</accession>
<dbReference type="EMBL" id="CAJVCH010207520">
    <property type="protein sequence ID" value="CAG7731179.1"/>
    <property type="molecule type" value="Genomic_DNA"/>
</dbReference>
<reference evidence="2" key="1">
    <citation type="submission" date="2021-06" db="EMBL/GenBank/DDBJ databases">
        <authorList>
            <person name="Hodson N. C."/>
            <person name="Mongue J. A."/>
            <person name="Jaron S. K."/>
        </authorList>
    </citation>
    <scope>NUCLEOTIDE SEQUENCE</scope>
</reference>
<gene>
    <name evidence="2" type="ORF">AFUS01_LOCUS19786</name>
</gene>
<keyword evidence="3" id="KW-1185">Reference proteome</keyword>